<comment type="caution">
    <text evidence="2">The sequence shown here is derived from an EMBL/GenBank/DDBJ whole genome shotgun (WGS) entry which is preliminary data.</text>
</comment>
<evidence type="ECO:0000259" key="1">
    <source>
        <dbReference type="Pfam" id="PF06445"/>
    </source>
</evidence>
<dbReference type="RefSeq" id="WP_086284568.1">
    <property type="nucleotide sequence ID" value="NZ_NGMO01000002.1"/>
</dbReference>
<dbReference type="Pfam" id="PF06445">
    <property type="entry name" value="GyrI-like"/>
    <property type="match status" value="1"/>
</dbReference>
<dbReference type="InterPro" id="IPR029442">
    <property type="entry name" value="GyrI-like"/>
</dbReference>
<dbReference type="PIRSF" id="PIRSF031644">
    <property type="entry name" value="UCP031644"/>
    <property type="match status" value="1"/>
</dbReference>
<sequence>MEKIDWKKSEPGFSLKKQPQILELPAQNYFCIDGVGDPNKEDFQRRVACLYAISYTIRMSPKKQWLIPDYVPYTVYPLEGLWSLQKKYLTEKVMLKEHFAYRLMIKQPAFVTKEIADEALRRVGKKLPEDLADQIRFKCIDEGLVAQVVHIGAYDDEPETFEKLELFLKEKGYHRLSKEHKEIYMSDPRRSKPENLKTILRVKIARD</sequence>
<name>A0A242K0Z8_9ENTE</name>
<dbReference type="Proteomes" id="UP000194933">
    <property type="component" value="Unassembled WGS sequence"/>
</dbReference>
<accession>A0A242K0Z8</accession>
<dbReference type="STRING" id="1987383.A5844_001474"/>
<dbReference type="Gene3D" id="3.20.80.10">
    <property type="entry name" value="Regulatory factor, effector binding domain"/>
    <property type="match status" value="1"/>
</dbReference>
<dbReference type="InterPro" id="IPR011256">
    <property type="entry name" value="Reg_factor_effector_dom_sf"/>
</dbReference>
<gene>
    <name evidence="2" type="ORF">A5844_001474</name>
</gene>
<reference evidence="2 3" key="1">
    <citation type="submission" date="2017-05" db="EMBL/GenBank/DDBJ databases">
        <title>The Genome Sequence of Enterococcus sp. 10A9_DIV0425.</title>
        <authorList>
            <consortium name="The Broad Institute Genomics Platform"/>
            <consortium name="The Broad Institute Genomic Center for Infectious Diseases"/>
            <person name="Earl A."/>
            <person name="Manson A."/>
            <person name="Schwartman J."/>
            <person name="Gilmore M."/>
            <person name="Abouelleil A."/>
            <person name="Cao P."/>
            <person name="Chapman S."/>
            <person name="Cusick C."/>
            <person name="Shea T."/>
            <person name="Young S."/>
            <person name="Neafsey D."/>
            <person name="Nusbaum C."/>
            <person name="Birren B."/>
        </authorList>
    </citation>
    <scope>NUCLEOTIDE SEQUENCE [LARGE SCALE GENOMIC DNA]</scope>
    <source>
        <strain evidence="2 3">10A9_DIV0425</strain>
    </source>
</reference>
<organism evidence="2 3">
    <name type="scientific">Candidatus Enterococcus wittei</name>
    <dbReference type="NCBI Taxonomy" id="1987383"/>
    <lineage>
        <taxon>Bacteria</taxon>
        <taxon>Bacillati</taxon>
        <taxon>Bacillota</taxon>
        <taxon>Bacilli</taxon>
        <taxon>Lactobacillales</taxon>
        <taxon>Enterococcaceae</taxon>
        <taxon>Enterococcus</taxon>
    </lineage>
</organism>
<dbReference type="EMBL" id="NGMO01000002">
    <property type="protein sequence ID" value="OTP11339.1"/>
    <property type="molecule type" value="Genomic_DNA"/>
</dbReference>
<evidence type="ECO:0000313" key="3">
    <source>
        <dbReference type="Proteomes" id="UP000194933"/>
    </source>
</evidence>
<feature type="domain" description="GyrI-like small molecule binding" evidence="1">
    <location>
        <begin position="18"/>
        <end position="202"/>
    </location>
</feature>
<keyword evidence="3" id="KW-1185">Reference proteome</keyword>
<dbReference type="SUPFAM" id="SSF55136">
    <property type="entry name" value="Probable bacterial effector-binding domain"/>
    <property type="match status" value="1"/>
</dbReference>
<dbReference type="AlphaFoldDB" id="A0A242K0Z8"/>
<dbReference type="InterPro" id="IPR008319">
    <property type="entry name" value="GyrI-like_CCH_Lin2189-like"/>
</dbReference>
<proteinExistence type="predicted"/>
<protein>
    <recommendedName>
        <fullName evidence="1">GyrI-like small molecule binding domain-containing protein</fullName>
    </recommendedName>
</protein>
<evidence type="ECO:0000313" key="2">
    <source>
        <dbReference type="EMBL" id="OTP11339.1"/>
    </source>
</evidence>